<accession>A0A9X1B8H5</accession>
<dbReference type="AlphaFoldDB" id="A0A9X1B8H5"/>
<dbReference type="Pfam" id="PF04255">
    <property type="entry name" value="DUF433"/>
    <property type="match status" value="1"/>
</dbReference>
<proteinExistence type="predicted"/>
<dbReference type="Gene3D" id="1.10.10.10">
    <property type="entry name" value="Winged helix-like DNA-binding domain superfamily/Winged helix DNA-binding domain"/>
    <property type="match status" value="1"/>
</dbReference>
<sequence>MTVLDSSSLIASDPEIRDGKPCFVGTRICVHDLLEYLAGGMTEGALLADFPSLQPRHVRAALAYAAQRASASSDPRPR</sequence>
<organism evidence="1 2">
    <name type="scientific">Thiocapsa imhoffii</name>
    <dbReference type="NCBI Taxonomy" id="382777"/>
    <lineage>
        <taxon>Bacteria</taxon>
        <taxon>Pseudomonadati</taxon>
        <taxon>Pseudomonadota</taxon>
        <taxon>Gammaproteobacteria</taxon>
        <taxon>Chromatiales</taxon>
        <taxon>Chromatiaceae</taxon>
        <taxon>Thiocapsa</taxon>
    </lineage>
</organism>
<dbReference type="SUPFAM" id="SSF46689">
    <property type="entry name" value="Homeodomain-like"/>
    <property type="match status" value="1"/>
</dbReference>
<dbReference type="PANTHER" id="PTHR34849:SF3">
    <property type="entry name" value="SSR2962 PROTEIN"/>
    <property type="match status" value="1"/>
</dbReference>
<comment type="caution">
    <text evidence="1">The sequence shown here is derived from an EMBL/GenBank/DDBJ whole genome shotgun (WGS) entry which is preliminary data.</text>
</comment>
<evidence type="ECO:0000313" key="1">
    <source>
        <dbReference type="EMBL" id="MBK1643971.1"/>
    </source>
</evidence>
<gene>
    <name evidence="1" type="ORF">CKO25_04715</name>
</gene>
<dbReference type="Proteomes" id="UP001138802">
    <property type="component" value="Unassembled WGS sequence"/>
</dbReference>
<dbReference type="InterPro" id="IPR036388">
    <property type="entry name" value="WH-like_DNA-bd_sf"/>
</dbReference>
<evidence type="ECO:0000313" key="2">
    <source>
        <dbReference type="Proteomes" id="UP001138802"/>
    </source>
</evidence>
<protein>
    <recommendedName>
        <fullName evidence="3">DUF433 domain-containing protein</fullName>
    </recommendedName>
</protein>
<name>A0A9X1B8H5_9GAMM</name>
<dbReference type="EMBL" id="NRSD01000003">
    <property type="protein sequence ID" value="MBK1643971.1"/>
    <property type="molecule type" value="Genomic_DNA"/>
</dbReference>
<reference evidence="1 2" key="1">
    <citation type="journal article" date="2020" name="Microorganisms">
        <title>Osmotic Adaptation and Compatible Solute Biosynthesis of Phototrophic Bacteria as Revealed from Genome Analyses.</title>
        <authorList>
            <person name="Imhoff J.F."/>
            <person name="Rahn T."/>
            <person name="Kunzel S."/>
            <person name="Keller A."/>
            <person name="Neulinger S.C."/>
        </authorList>
    </citation>
    <scope>NUCLEOTIDE SEQUENCE [LARGE SCALE GENOMIC DNA]</scope>
    <source>
        <strain evidence="1 2">DSM 21303</strain>
    </source>
</reference>
<evidence type="ECO:0008006" key="3">
    <source>
        <dbReference type="Google" id="ProtNLM"/>
    </source>
</evidence>
<dbReference type="RefSeq" id="WP_200386774.1">
    <property type="nucleotide sequence ID" value="NZ_NRSD01000003.1"/>
</dbReference>
<dbReference type="PANTHER" id="PTHR34849">
    <property type="entry name" value="SSL5025 PROTEIN"/>
    <property type="match status" value="1"/>
</dbReference>
<keyword evidence="2" id="KW-1185">Reference proteome</keyword>
<dbReference type="InterPro" id="IPR009057">
    <property type="entry name" value="Homeodomain-like_sf"/>
</dbReference>
<dbReference type="InterPro" id="IPR007367">
    <property type="entry name" value="DUF433"/>
</dbReference>